<keyword evidence="1" id="KW-0812">Transmembrane</keyword>
<organism evidence="2 3">
    <name type="scientific">Streptomyces yunnanensis</name>
    <dbReference type="NCBI Taxonomy" id="156453"/>
    <lineage>
        <taxon>Bacteria</taxon>
        <taxon>Bacillati</taxon>
        <taxon>Actinomycetota</taxon>
        <taxon>Actinomycetes</taxon>
        <taxon>Kitasatosporales</taxon>
        <taxon>Streptomycetaceae</taxon>
        <taxon>Streptomyces</taxon>
    </lineage>
</organism>
<protein>
    <submittedName>
        <fullName evidence="2">Uncharacterized protein</fullName>
    </submittedName>
</protein>
<dbReference type="Proteomes" id="UP000184388">
    <property type="component" value="Unassembled WGS sequence"/>
</dbReference>
<evidence type="ECO:0000256" key="1">
    <source>
        <dbReference type="SAM" id="Phobius"/>
    </source>
</evidence>
<accession>A0A9X8QWY7</accession>
<feature type="transmembrane region" description="Helical" evidence="1">
    <location>
        <begin position="20"/>
        <end position="53"/>
    </location>
</feature>
<evidence type="ECO:0000313" key="2">
    <source>
        <dbReference type="EMBL" id="SHM75531.1"/>
    </source>
</evidence>
<keyword evidence="1" id="KW-0472">Membrane</keyword>
<name>A0A9X8QWY7_9ACTN</name>
<dbReference type="AlphaFoldDB" id="A0A9X8QWY7"/>
<proteinExistence type="predicted"/>
<evidence type="ECO:0000313" key="3">
    <source>
        <dbReference type="Proteomes" id="UP000184388"/>
    </source>
</evidence>
<comment type="caution">
    <text evidence="2">The sequence shown here is derived from an EMBL/GenBank/DDBJ whole genome shotgun (WGS) entry which is preliminary data.</text>
</comment>
<dbReference type="RefSeq" id="WP_167390809.1">
    <property type="nucleotide sequence ID" value="NZ_FRBK01000014.1"/>
</dbReference>
<keyword evidence="1" id="KW-1133">Transmembrane helix</keyword>
<gene>
    <name evidence="2" type="ORF">SAMN05216268_11410</name>
</gene>
<dbReference type="EMBL" id="FRBK01000014">
    <property type="protein sequence ID" value="SHM75531.1"/>
    <property type="molecule type" value="Genomic_DNA"/>
</dbReference>
<reference evidence="3" key="1">
    <citation type="submission" date="2016-11" db="EMBL/GenBank/DDBJ databases">
        <authorList>
            <person name="Jaros S."/>
            <person name="Januszkiewicz K."/>
            <person name="Wedrychowicz H."/>
        </authorList>
    </citation>
    <scope>NUCLEOTIDE SEQUENCE [LARGE SCALE GENOMIC DNA]</scope>
    <source>
        <strain evidence="3">CGMCC 4.3555</strain>
    </source>
</reference>
<sequence length="56" mass="5803">MVVPPSSGTPSVGVRVQRHLAVRALVLALLLGLTGEVLLTVLVMLVGIGLLVLMTE</sequence>